<reference evidence="2" key="3">
    <citation type="submission" date="2015-04" db="UniProtKB">
        <authorList>
            <consortium name="EnsemblPlants"/>
        </authorList>
    </citation>
    <scope>IDENTIFICATION</scope>
</reference>
<dbReference type="EnsemblPlants" id="LPERR03G24290.1">
    <property type="protein sequence ID" value="LPERR03G24290.1"/>
    <property type="gene ID" value="LPERR03G24290"/>
</dbReference>
<dbReference type="PANTHER" id="PTHR34794">
    <property type="entry name" value="EXPRESSED PROTEIN"/>
    <property type="match status" value="1"/>
</dbReference>
<organism evidence="2 3">
    <name type="scientific">Leersia perrieri</name>
    <dbReference type="NCBI Taxonomy" id="77586"/>
    <lineage>
        <taxon>Eukaryota</taxon>
        <taxon>Viridiplantae</taxon>
        <taxon>Streptophyta</taxon>
        <taxon>Embryophyta</taxon>
        <taxon>Tracheophyta</taxon>
        <taxon>Spermatophyta</taxon>
        <taxon>Magnoliopsida</taxon>
        <taxon>Liliopsida</taxon>
        <taxon>Poales</taxon>
        <taxon>Poaceae</taxon>
        <taxon>BOP clade</taxon>
        <taxon>Oryzoideae</taxon>
        <taxon>Oryzeae</taxon>
        <taxon>Oryzinae</taxon>
        <taxon>Leersia</taxon>
    </lineage>
</organism>
<reference evidence="3" key="2">
    <citation type="submission" date="2013-12" db="EMBL/GenBank/DDBJ databases">
        <authorList>
            <person name="Yu Y."/>
            <person name="Lee S."/>
            <person name="de Baynast K."/>
            <person name="Wissotski M."/>
            <person name="Liu L."/>
            <person name="Talag J."/>
            <person name="Goicoechea J."/>
            <person name="Angelova A."/>
            <person name="Jetty R."/>
            <person name="Kudrna D."/>
            <person name="Golser W."/>
            <person name="Rivera L."/>
            <person name="Zhang J."/>
            <person name="Wing R."/>
        </authorList>
    </citation>
    <scope>NUCLEOTIDE SEQUENCE</scope>
</reference>
<dbReference type="HOGENOM" id="CLU_152822_0_0_1"/>
<protein>
    <recommendedName>
        <fullName evidence="1">VQ domain-containing protein</fullName>
    </recommendedName>
</protein>
<feature type="domain" description="VQ" evidence="1">
    <location>
        <begin position="46"/>
        <end position="72"/>
    </location>
</feature>
<dbReference type="STRING" id="77586.A0A0D9VXD0"/>
<sequence>MDHGGGGERRISGGYTSSHEAALRAVQRPAAKPWRGAAGAMAPSAPAPPKVYRVAPRDFRELVQRLTGAGGTAPTVSVAMGPRQVMPPAAAAAQPYTVASTHGQQLGENEMFDYASWLSVPLLSPASMPAGGYVDGHLHGNGALL</sequence>
<accession>A0A0D9VXD0</accession>
<evidence type="ECO:0000313" key="3">
    <source>
        <dbReference type="Proteomes" id="UP000032180"/>
    </source>
</evidence>
<dbReference type="InterPro" id="IPR008889">
    <property type="entry name" value="VQ"/>
</dbReference>
<dbReference type="PANTHER" id="PTHR34794:SF1">
    <property type="entry name" value="OS10G0101800 PROTEIN"/>
    <property type="match status" value="1"/>
</dbReference>
<dbReference type="Gramene" id="LPERR03G24290.1">
    <property type="protein sequence ID" value="LPERR03G24290.1"/>
    <property type="gene ID" value="LPERR03G24290"/>
</dbReference>
<evidence type="ECO:0000259" key="1">
    <source>
        <dbReference type="Pfam" id="PF05678"/>
    </source>
</evidence>
<dbReference type="eggNOG" id="ENOG502SAQX">
    <property type="taxonomic scope" value="Eukaryota"/>
</dbReference>
<proteinExistence type="predicted"/>
<evidence type="ECO:0000313" key="2">
    <source>
        <dbReference type="EnsemblPlants" id="LPERR03G24290.1"/>
    </source>
</evidence>
<dbReference type="InterPro" id="IPR039610">
    <property type="entry name" value="VQ29"/>
</dbReference>
<name>A0A0D9VXD0_9ORYZ</name>
<dbReference type="Proteomes" id="UP000032180">
    <property type="component" value="Chromosome 3"/>
</dbReference>
<dbReference type="Pfam" id="PF05678">
    <property type="entry name" value="VQ"/>
    <property type="match status" value="1"/>
</dbReference>
<reference evidence="2 3" key="1">
    <citation type="submission" date="2012-08" db="EMBL/GenBank/DDBJ databases">
        <title>Oryza genome evolution.</title>
        <authorList>
            <person name="Wing R.A."/>
        </authorList>
    </citation>
    <scope>NUCLEOTIDE SEQUENCE</scope>
</reference>
<dbReference type="AlphaFoldDB" id="A0A0D9VXD0"/>
<keyword evidence="3" id="KW-1185">Reference proteome</keyword>